<proteinExistence type="predicted"/>
<gene>
    <name evidence="2" type="ORF">PILCRDRAFT_10725</name>
</gene>
<dbReference type="InParanoid" id="A0A0C3F2N9"/>
<keyword evidence="1" id="KW-0175">Coiled coil</keyword>
<evidence type="ECO:0000256" key="1">
    <source>
        <dbReference type="SAM" id="Coils"/>
    </source>
</evidence>
<keyword evidence="3" id="KW-1185">Reference proteome</keyword>
<dbReference type="OrthoDB" id="8954335at2759"/>
<evidence type="ECO:0000313" key="3">
    <source>
        <dbReference type="Proteomes" id="UP000054166"/>
    </source>
</evidence>
<feature type="coiled-coil region" evidence="1">
    <location>
        <begin position="90"/>
        <end position="169"/>
    </location>
</feature>
<reference evidence="3" key="2">
    <citation type="submission" date="2015-01" db="EMBL/GenBank/DDBJ databases">
        <title>Evolutionary Origins and Diversification of the Mycorrhizal Mutualists.</title>
        <authorList>
            <consortium name="DOE Joint Genome Institute"/>
            <consortium name="Mycorrhizal Genomics Consortium"/>
            <person name="Kohler A."/>
            <person name="Kuo A."/>
            <person name="Nagy L.G."/>
            <person name="Floudas D."/>
            <person name="Copeland A."/>
            <person name="Barry K.W."/>
            <person name="Cichocki N."/>
            <person name="Veneault-Fourrey C."/>
            <person name="LaButti K."/>
            <person name="Lindquist E.A."/>
            <person name="Lipzen A."/>
            <person name="Lundell T."/>
            <person name="Morin E."/>
            <person name="Murat C."/>
            <person name="Riley R."/>
            <person name="Ohm R."/>
            <person name="Sun H."/>
            <person name="Tunlid A."/>
            <person name="Henrissat B."/>
            <person name="Grigoriev I.V."/>
            <person name="Hibbett D.S."/>
            <person name="Martin F."/>
        </authorList>
    </citation>
    <scope>NUCLEOTIDE SEQUENCE [LARGE SCALE GENOMIC DNA]</scope>
    <source>
        <strain evidence="3">F 1598</strain>
    </source>
</reference>
<dbReference type="AlphaFoldDB" id="A0A0C3F2N9"/>
<dbReference type="EMBL" id="KN833012">
    <property type="protein sequence ID" value="KIM79065.1"/>
    <property type="molecule type" value="Genomic_DNA"/>
</dbReference>
<dbReference type="STRING" id="765440.A0A0C3F2N9"/>
<organism evidence="2 3">
    <name type="scientific">Piloderma croceum (strain F 1598)</name>
    <dbReference type="NCBI Taxonomy" id="765440"/>
    <lineage>
        <taxon>Eukaryota</taxon>
        <taxon>Fungi</taxon>
        <taxon>Dikarya</taxon>
        <taxon>Basidiomycota</taxon>
        <taxon>Agaricomycotina</taxon>
        <taxon>Agaricomycetes</taxon>
        <taxon>Agaricomycetidae</taxon>
        <taxon>Atheliales</taxon>
        <taxon>Atheliaceae</taxon>
        <taxon>Piloderma</taxon>
    </lineage>
</organism>
<name>A0A0C3F2N9_PILCF</name>
<dbReference type="HOGENOM" id="CLU_1315834_0_0_1"/>
<dbReference type="Proteomes" id="UP000054166">
    <property type="component" value="Unassembled WGS sequence"/>
</dbReference>
<accession>A0A0C3F2N9</accession>
<sequence>MIKQLCGDQAMKHLTIVTNVWGEVSPEKGKQREKELSSNEKFFKNAIDKGAAFGRHNNTYKTAFAILRHVTKNQPIVLGIQDQMVNQGRSLNETAAAEELQREMKEQEKQQRAEMARYKTKAEESARRIEQERRMAIEREWQEATQRLMEQRQRELDEYYAEQSRMERMMEVREDAHRREMVSIRARMPQCTRTVSVSSDSSNSSCVIA</sequence>
<protein>
    <submittedName>
        <fullName evidence="2">Uncharacterized protein</fullName>
    </submittedName>
</protein>
<reference evidence="2 3" key="1">
    <citation type="submission" date="2014-04" db="EMBL/GenBank/DDBJ databases">
        <authorList>
            <consortium name="DOE Joint Genome Institute"/>
            <person name="Kuo A."/>
            <person name="Tarkka M."/>
            <person name="Buscot F."/>
            <person name="Kohler A."/>
            <person name="Nagy L.G."/>
            <person name="Floudas D."/>
            <person name="Copeland A."/>
            <person name="Barry K.W."/>
            <person name="Cichocki N."/>
            <person name="Veneault-Fourrey C."/>
            <person name="LaButti K."/>
            <person name="Lindquist E.A."/>
            <person name="Lipzen A."/>
            <person name="Lundell T."/>
            <person name="Morin E."/>
            <person name="Murat C."/>
            <person name="Sun H."/>
            <person name="Tunlid A."/>
            <person name="Henrissat B."/>
            <person name="Grigoriev I.V."/>
            <person name="Hibbett D.S."/>
            <person name="Martin F."/>
            <person name="Nordberg H.P."/>
            <person name="Cantor M.N."/>
            <person name="Hua S.X."/>
        </authorList>
    </citation>
    <scope>NUCLEOTIDE SEQUENCE [LARGE SCALE GENOMIC DNA]</scope>
    <source>
        <strain evidence="2 3">F 1598</strain>
    </source>
</reference>
<evidence type="ECO:0000313" key="2">
    <source>
        <dbReference type="EMBL" id="KIM79065.1"/>
    </source>
</evidence>